<dbReference type="PROSITE" id="PS51206">
    <property type="entry name" value="SF3_HELICASE_1"/>
    <property type="match status" value="1"/>
</dbReference>
<dbReference type="GO" id="GO:0005524">
    <property type="term" value="F:ATP binding"/>
    <property type="evidence" value="ECO:0007669"/>
    <property type="project" value="UniProtKB-UniRule"/>
</dbReference>
<name>K4MNJ0_9PAPI</name>
<dbReference type="Gene3D" id="3.40.50.300">
    <property type="entry name" value="P-loop containing nucleotide triphosphate hydrolases"/>
    <property type="match status" value="1"/>
</dbReference>
<evidence type="ECO:0000256" key="14">
    <source>
        <dbReference type="ARBA" id="ARBA00093297"/>
    </source>
</evidence>
<dbReference type="InterPro" id="IPR001177">
    <property type="entry name" value="PPV_DNA_helicase_E1_C"/>
</dbReference>
<evidence type="ECO:0000256" key="9">
    <source>
        <dbReference type="ARBA" id="ARBA00022840"/>
    </source>
</evidence>
<dbReference type="GO" id="GO:0043138">
    <property type="term" value="F:3'-5' DNA helicase activity"/>
    <property type="evidence" value="ECO:0007669"/>
    <property type="project" value="UniProtKB-UniRule"/>
</dbReference>
<dbReference type="GO" id="GO:0016887">
    <property type="term" value="F:ATP hydrolysis activity"/>
    <property type="evidence" value="ECO:0007669"/>
    <property type="project" value="RHEA"/>
</dbReference>
<dbReference type="GO" id="GO:0006260">
    <property type="term" value="P:DNA replication"/>
    <property type="evidence" value="ECO:0007669"/>
    <property type="project" value="UniProtKB-UniRule"/>
</dbReference>
<dbReference type="Gene3D" id="3.40.1310.10">
    <property type="match status" value="1"/>
</dbReference>
<evidence type="ECO:0000256" key="15">
    <source>
        <dbReference type="HAMAP-Rule" id="MF_04000"/>
    </source>
</evidence>
<keyword evidence="7 15" id="KW-0378">Hydrolase</keyword>
<comment type="PTM">
    <text evidence="15">Phosphorylated.</text>
</comment>
<keyword evidence="8 15" id="KW-0347">Helicase</keyword>
<proteinExistence type="inferred from homology"/>
<dbReference type="InterPro" id="IPR014015">
    <property type="entry name" value="Helicase_SF3_DNA-vir"/>
</dbReference>
<dbReference type="InterPro" id="IPR046935">
    <property type="entry name" value="PPV_E1_DBD_sf"/>
</dbReference>
<dbReference type="Pfam" id="PF00524">
    <property type="entry name" value="PPV_E1_N"/>
    <property type="match status" value="1"/>
</dbReference>
<comment type="caution">
    <text evidence="15">Lacks conserved residue(s) required for the propagation of feature annotation.</text>
</comment>
<keyword evidence="6 15" id="KW-0547">Nucleotide-binding</keyword>
<comment type="catalytic activity">
    <reaction evidence="13 15 16">
        <text>ATP + H2O = ADP + phosphate + H(+)</text>
        <dbReference type="Rhea" id="RHEA:13065"/>
        <dbReference type="ChEBI" id="CHEBI:15377"/>
        <dbReference type="ChEBI" id="CHEBI:15378"/>
        <dbReference type="ChEBI" id="CHEBI:30616"/>
        <dbReference type="ChEBI" id="CHEBI:43474"/>
        <dbReference type="ChEBI" id="CHEBI:456216"/>
        <dbReference type="EC" id="5.6.2.4"/>
    </reaction>
</comment>
<dbReference type="InterPro" id="IPR027417">
    <property type="entry name" value="P-loop_NTPase"/>
</dbReference>
<evidence type="ECO:0000256" key="11">
    <source>
        <dbReference type="ARBA" id="ARBA00023235"/>
    </source>
</evidence>
<comment type="subcellular location">
    <subcellularLocation>
        <location evidence="1 15">Host nucleus</location>
    </subcellularLocation>
</comment>
<feature type="short sequence motif" description="Nuclear localization signal" evidence="15">
    <location>
        <begin position="85"/>
        <end position="87"/>
    </location>
</feature>
<evidence type="ECO:0000256" key="2">
    <source>
        <dbReference type="ARBA" id="ARBA00022518"/>
    </source>
</evidence>
<dbReference type="HAMAP" id="MF_04000">
    <property type="entry name" value="PPV_E1"/>
    <property type="match status" value="1"/>
</dbReference>
<keyword evidence="9 15" id="KW-0067">ATP-binding</keyword>
<evidence type="ECO:0000256" key="12">
    <source>
        <dbReference type="ARBA" id="ARBA00034617"/>
    </source>
</evidence>
<dbReference type="Pfam" id="PF00519">
    <property type="entry name" value="PPV_E1_C"/>
    <property type="match status" value="1"/>
</dbReference>
<organism evidence="18 19">
    <name type="scientific">Human papillomavirus 165</name>
    <dbReference type="NCBI Taxonomy" id="1315266"/>
    <lineage>
        <taxon>Viruses</taxon>
        <taxon>Monodnaviria</taxon>
        <taxon>Shotokuvirae</taxon>
        <taxon>Cossaviricota</taxon>
        <taxon>Papovaviricetes</taxon>
        <taxon>Zurhausenvirales</taxon>
        <taxon>Papillomaviridae</taxon>
        <taxon>Firstpapillomavirinae</taxon>
        <taxon>Gammapapillomavirus</taxon>
        <taxon>Gammapapillomavirus 12</taxon>
    </lineage>
</organism>
<gene>
    <name evidence="15 18" type="primary">E1</name>
</gene>
<feature type="modified residue" description="Phosphoserine; by host" evidence="15">
    <location>
        <position position="100"/>
    </location>
</feature>
<dbReference type="GO" id="GO:0003677">
    <property type="term" value="F:DNA binding"/>
    <property type="evidence" value="ECO:0007669"/>
    <property type="project" value="UniProtKB-UniRule"/>
</dbReference>
<reference evidence="18 19" key="1">
    <citation type="journal article" date="2012" name="J. Virol.">
        <title>Nine complete genome sequences of cutaneous human papillomavirus genotypes isolated from healthy skin of individuals living in rural he nan province, china.</title>
        <authorList>
            <person name="Li J."/>
            <person name="Cai H."/>
            <person name="Xu Z."/>
            <person name="Wang Q."/>
            <person name="Hang D."/>
            <person name="Shen N."/>
            <person name="Liu M."/>
            <person name="Zhang C."/>
            <person name="Abliz A."/>
            <person name="Ke Y."/>
        </authorList>
    </citation>
    <scope>NUCLEOTIDE SEQUENCE [LARGE SCALE GENOMIC DNA]</scope>
    <source>
        <strain evidence="18">KC7</strain>
    </source>
</reference>
<evidence type="ECO:0000256" key="8">
    <source>
        <dbReference type="ARBA" id="ARBA00022806"/>
    </source>
</evidence>
<evidence type="ECO:0000256" key="6">
    <source>
        <dbReference type="ARBA" id="ARBA00022741"/>
    </source>
</evidence>
<comment type="function">
    <text evidence="14 15">ATP-dependent DNA 3'-5' helicase required for initiation of viral DNA replication. It forms a complex with the viral E2 protein. The E1-E2 complex binds to the replication origin which contains binding sites for both proteins. During the initial step, a dimer of E1 interacts with a dimer of protein E2 leading to a complex that binds the viral origin of replication with high specificity. Then, a second dimer of E1 displaces the E2 dimer in an ATP-dependent manner to form the E1 tetramer. Following this, two E1 monomers are added to each half of the site, which results in the formation of two E1 trimers on the viral ori. Subsequently, two hexamers will be created. The double hexamer acts as a bi-directional helicase machinery and unwinds the viral DNA and then recruits the host DNA polymerase to start replication.</text>
</comment>
<evidence type="ECO:0000259" key="17">
    <source>
        <dbReference type="PROSITE" id="PS51206"/>
    </source>
</evidence>
<feature type="binding site" evidence="15">
    <location>
        <begin position="438"/>
        <end position="445"/>
    </location>
    <ligand>
        <name>ATP</name>
        <dbReference type="ChEBI" id="CHEBI:30616"/>
    </ligand>
</feature>
<dbReference type="EC" id="5.6.2.4" evidence="15 16"/>
<evidence type="ECO:0000313" key="18">
    <source>
        <dbReference type="EMBL" id="AFV27136.1"/>
    </source>
</evidence>
<evidence type="ECO:0000256" key="3">
    <source>
        <dbReference type="ARBA" id="ARBA00022553"/>
    </source>
</evidence>
<keyword evidence="3 15" id="KW-0597">Phosphoprotein</keyword>
<comment type="subunit">
    <text evidence="15">Can form hexamers. Interacts with E2 protein; this interaction increases E1 DNA binding specificity. Interacts with host DNA polymerase subunit POLA2. Interacts with host single stranded DNA-binding protein RPA1. Interacts with host TOP1; this interaction stimulates the enzymatic activity of TOP1.</text>
</comment>
<comment type="similarity">
    <text evidence="15 16">Belongs to the papillomaviridae E1 protein family.</text>
</comment>
<keyword evidence="4 15" id="KW-1048">Host nucleus</keyword>
<dbReference type="InterPro" id="IPR016393">
    <property type="entry name" value="Rep_E1_papillomaV"/>
</dbReference>
<dbReference type="EMBL" id="JX444072">
    <property type="protein sequence ID" value="AFV27136.1"/>
    <property type="molecule type" value="Genomic_DNA"/>
</dbReference>
<keyword evidence="11 15" id="KW-0413">Isomerase</keyword>
<protein>
    <recommendedName>
        <fullName evidence="15 16">Replication protein E1</fullName>
        <ecNumber evidence="15 16">5.6.2.4</ecNumber>
    </recommendedName>
    <alternativeName>
        <fullName evidence="15">ATP-dependent helicase E1</fullName>
    </alternativeName>
    <alternativeName>
        <fullName evidence="15">DNA 3'-5' helicase E1</fullName>
    </alternativeName>
</protein>
<evidence type="ECO:0000256" key="7">
    <source>
        <dbReference type="ARBA" id="ARBA00022801"/>
    </source>
</evidence>
<comment type="function">
    <text evidence="16">ATP-dependent DNA helicase required for initiation of viral DNA replication. It forms a complex with the viral E2 protein. The E1-E2 complex binds to the replication origin which contains binding sites for both proteins.</text>
</comment>
<dbReference type="GO" id="GO:0042025">
    <property type="term" value="C:host cell nucleus"/>
    <property type="evidence" value="ECO:0007669"/>
    <property type="project" value="UniProtKB-SubCell"/>
</dbReference>
<keyword evidence="5 15" id="KW-0235">DNA replication</keyword>
<evidence type="ECO:0000256" key="1">
    <source>
        <dbReference type="ARBA" id="ARBA00004147"/>
    </source>
</evidence>
<comment type="catalytic activity">
    <reaction evidence="12 15">
        <text>Couples ATP hydrolysis with the unwinding of duplex DNA by translocating in the 3'-5' direction.</text>
        <dbReference type="EC" id="5.6.2.4"/>
    </reaction>
</comment>
<feature type="domain" description="SF3 helicase" evidence="17">
    <location>
        <begin position="412"/>
        <end position="562"/>
    </location>
</feature>
<dbReference type="SUPFAM" id="SSF52540">
    <property type="entry name" value="P-loop containing nucleoside triphosphate hydrolases"/>
    <property type="match status" value="1"/>
</dbReference>
<evidence type="ECO:0000256" key="5">
    <source>
        <dbReference type="ARBA" id="ARBA00022705"/>
    </source>
</evidence>
<evidence type="ECO:0000256" key="4">
    <source>
        <dbReference type="ARBA" id="ARBA00022562"/>
    </source>
</evidence>
<dbReference type="PIRSF" id="PIRSF003383">
    <property type="entry name" value="Rep_E1_papillomaV"/>
    <property type="match status" value="1"/>
</dbReference>
<evidence type="ECO:0000313" key="19">
    <source>
        <dbReference type="Proteomes" id="UP000154097"/>
    </source>
</evidence>
<keyword evidence="10 15" id="KW-0238">DNA-binding</keyword>
<accession>K4MNJ0</accession>
<dbReference type="Pfam" id="PF20450">
    <property type="entry name" value="PPV_E1_DBD"/>
    <property type="match status" value="1"/>
</dbReference>
<dbReference type="Gene3D" id="1.10.10.510">
    <property type="entry name" value="Zinc finger, large T-antigen D1 domain"/>
    <property type="match status" value="1"/>
</dbReference>
<evidence type="ECO:0000256" key="16">
    <source>
        <dbReference type="PIRNR" id="PIRNR003383"/>
    </source>
</evidence>
<dbReference type="SMR" id="K4MNJ0"/>
<dbReference type="Proteomes" id="UP000154097">
    <property type="component" value="Segment"/>
</dbReference>
<feature type="modified residue" description="Phosphoserine; by host" evidence="15">
    <location>
        <position position="91"/>
    </location>
</feature>
<evidence type="ECO:0000256" key="13">
    <source>
        <dbReference type="ARBA" id="ARBA00048988"/>
    </source>
</evidence>
<dbReference type="InterPro" id="IPR014000">
    <property type="entry name" value="PPV_DNA_helicase_E1_N"/>
</dbReference>
<feature type="short sequence motif" description="Nuclear export signal" evidence="15">
    <location>
        <begin position="99"/>
        <end position="108"/>
    </location>
</feature>
<keyword evidence="2 15" id="KW-0244">Early protein</keyword>
<evidence type="ECO:0000256" key="10">
    <source>
        <dbReference type="ARBA" id="ARBA00023125"/>
    </source>
</evidence>
<sequence length="608" mass="69182">MADSTKGTENNDSLENNNDWYFVTEAECVDCVDSVDSLSEILDADTDSNVSNLIDDLEPVSQGNSLALFNSQVTEDCNNAISELKRKYIGSPDHTLDKLSPRLQEVHISPQRVSKRRLFEDSGLGEDETSNAVTQNAVSQVDTSLPCSLISKVNSSEDVDILHSSNRKATLLYKFKDKYNVSFCELTRNFKSNKTCTPNWIVAVFAVAEEVIEASKSTLQQYCDYLQVIPSDFSAVYLLEFKNTKNRETVLNLFKNTLNIPETHVLCEPPRIRSTAAALYFYRKAIANIGFKVGIFPQWIVSLTTVSHQLAAAENFKLSEMVQWAYDNDYTEESEIAFYYAQYAEENTNAAAFLQSNQQVKYVKDCCQMVRMYKRQERRNMTMGQWIKKCCEGYSDGDSWKTIVKFLTYQGINFLSFLISLKQFLKNTPKKSCIVIYGPPDTGKSHFCFSMVKVLHGKIISFMNKNSHFWLTPLLEGKVGLLDDATYPCWTFLDTYMRNAFDGNVVSVDVKHRTLQQVRLPPMLVTTNVAVPKESTLVYLHSRLTCIEFPNKMPVNSMGVPLYNITTECWAMFFRKFFRQLELSEDDGDSTDAGRPFCCTARETNDSN</sequence>
<dbReference type="InterPro" id="IPR037102">
    <property type="entry name" value="Znf_lg_T-Ag_D1_dom_sf"/>
</dbReference>
<dbReference type="SUPFAM" id="SSF55464">
    <property type="entry name" value="Origin of replication-binding domain, RBD-like"/>
    <property type="match status" value="1"/>
</dbReference>
<dbReference type="InterPro" id="IPR046832">
    <property type="entry name" value="PPV_E1_DBD"/>
</dbReference>